<accession>A0A1V8M735</accession>
<comment type="caution">
    <text evidence="4">The sequence shown here is derived from an EMBL/GenBank/DDBJ whole genome shotgun (WGS) entry which is preliminary data.</text>
</comment>
<gene>
    <name evidence="4" type="ORF">AU255_05595</name>
</gene>
<evidence type="ECO:0000256" key="2">
    <source>
        <dbReference type="SAM" id="Phobius"/>
    </source>
</evidence>
<evidence type="ECO:0000313" key="5">
    <source>
        <dbReference type="Proteomes" id="UP000191980"/>
    </source>
</evidence>
<dbReference type="RefSeq" id="WP_198942539.1">
    <property type="nucleotide sequence ID" value="NZ_LPUF01000001.1"/>
</dbReference>
<proteinExistence type="predicted"/>
<evidence type="ECO:0000256" key="3">
    <source>
        <dbReference type="SAM" id="SignalP"/>
    </source>
</evidence>
<dbReference type="EMBL" id="LPUF01000001">
    <property type="protein sequence ID" value="OQK17357.1"/>
    <property type="molecule type" value="Genomic_DNA"/>
</dbReference>
<reference evidence="4 5" key="1">
    <citation type="submission" date="2015-12" db="EMBL/GenBank/DDBJ databases">
        <authorList>
            <person name="Shamseldin A."/>
            <person name="Moawad H."/>
            <person name="Abd El-Rahim W.M."/>
            <person name="Sadowsky M.J."/>
        </authorList>
    </citation>
    <scope>NUCLEOTIDE SEQUENCE [LARGE SCALE GENOMIC DNA]</scope>
    <source>
        <strain evidence="4 5">WF1</strain>
    </source>
</reference>
<name>A0A1V8M735_9GAMM</name>
<feature type="region of interest" description="Disordered" evidence="1">
    <location>
        <begin position="40"/>
        <end position="67"/>
    </location>
</feature>
<dbReference type="STRING" id="1420851.AU255_05595"/>
<feature type="transmembrane region" description="Helical" evidence="2">
    <location>
        <begin position="121"/>
        <end position="139"/>
    </location>
</feature>
<keyword evidence="5" id="KW-1185">Reference proteome</keyword>
<sequence>MKKNNIKKGIFTALLLASPFVTAGTQYPAADFQPKVVYQDESYQHQSSESSNATSNSSSSEKSKADANYPAATFQPEVLYIDKDYKHNAGSIPSKSVPLKKSTEKVAYAAEENKAVAEESSMNPLFAIVVLGVAFFLYSKQSKGTAKPKKTVVSRRQTHSGNFRNANGDSGVAKYLQNKVPKLSSVDKYLQANQSAPKSGVAKYVARRVVAAKQAASEKVTGVEKYMRNQNRG</sequence>
<organism evidence="4 5">
    <name type="scientific">Methyloprofundus sedimenti</name>
    <dbReference type="NCBI Taxonomy" id="1420851"/>
    <lineage>
        <taxon>Bacteria</taxon>
        <taxon>Pseudomonadati</taxon>
        <taxon>Pseudomonadota</taxon>
        <taxon>Gammaproteobacteria</taxon>
        <taxon>Methylococcales</taxon>
        <taxon>Methylococcaceae</taxon>
        <taxon>Methyloprofundus</taxon>
    </lineage>
</organism>
<feature type="chain" id="PRO_5013139374" evidence="3">
    <location>
        <begin position="24"/>
        <end position="233"/>
    </location>
</feature>
<keyword evidence="2" id="KW-0812">Transmembrane</keyword>
<evidence type="ECO:0000313" key="4">
    <source>
        <dbReference type="EMBL" id="OQK17357.1"/>
    </source>
</evidence>
<keyword evidence="2" id="KW-0472">Membrane</keyword>
<dbReference type="AlphaFoldDB" id="A0A1V8M735"/>
<evidence type="ECO:0000256" key="1">
    <source>
        <dbReference type="SAM" id="MobiDB-lite"/>
    </source>
</evidence>
<feature type="signal peptide" evidence="3">
    <location>
        <begin position="1"/>
        <end position="23"/>
    </location>
</feature>
<dbReference type="Proteomes" id="UP000191980">
    <property type="component" value="Unassembled WGS sequence"/>
</dbReference>
<feature type="compositionally biased region" description="Low complexity" evidence="1">
    <location>
        <begin position="47"/>
        <end position="60"/>
    </location>
</feature>
<protein>
    <submittedName>
        <fullName evidence="4">Uncharacterized protein</fullName>
    </submittedName>
</protein>
<keyword evidence="2" id="KW-1133">Transmembrane helix</keyword>
<keyword evidence="3" id="KW-0732">Signal</keyword>